<evidence type="ECO:0000256" key="6">
    <source>
        <dbReference type="ARBA" id="ARBA00022967"/>
    </source>
</evidence>
<organism evidence="10 11">
    <name type="scientific">Methanobacterium spitsbergense</name>
    <dbReference type="NCBI Taxonomy" id="2874285"/>
    <lineage>
        <taxon>Archaea</taxon>
        <taxon>Methanobacteriati</taxon>
        <taxon>Methanobacteriota</taxon>
        <taxon>Methanomada group</taxon>
        <taxon>Methanobacteria</taxon>
        <taxon>Methanobacteriales</taxon>
        <taxon>Methanobacteriaceae</taxon>
        <taxon>Methanobacterium</taxon>
    </lineage>
</organism>
<dbReference type="PANTHER" id="PTHR43582">
    <property type="entry name" value="LINEARMYCIN RESISTANCE ATP-BINDING PROTEIN LNRL"/>
    <property type="match status" value="1"/>
</dbReference>
<evidence type="ECO:0000256" key="7">
    <source>
        <dbReference type="ARBA" id="ARBA00023136"/>
    </source>
</evidence>
<gene>
    <name evidence="10" type="ORF">K8N75_11245</name>
</gene>
<dbReference type="GO" id="GO:0016887">
    <property type="term" value="F:ATP hydrolysis activity"/>
    <property type="evidence" value="ECO:0007669"/>
    <property type="project" value="InterPro"/>
</dbReference>
<dbReference type="FunFam" id="3.40.50.300:FF:000589">
    <property type="entry name" value="ABC transporter, ATP-binding subunit"/>
    <property type="match status" value="1"/>
</dbReference>
<name>A0A8T5V0R9_9EURY</name>
<feature type="domain" description="ABC transporter" evidence="9">
    <location>
        <begin position="4"/>
        <end position="235"/>
    </location>
</feature>
<dbReference type="EMBL" id="JAIOUQ010000013">
    <property type="protein sequence ID" value="MBZ2166613.1"/>
    <property type="molecule type" value="Genomic_DNA"/>
</dbReference>
<dbReference type="PROSITE" id="PS50893">
    <property type="entry name" value="ABC_TRANSPORTER_2"/>
    <property type="match status" value="1"/>
</dbReference>
<evidence type="ECO:0000256" key="1">
    <source>
        <dbReference type="ARBA" id="ARBA00004413"/>
    </source>
</evidence>
<dbReference type="InterPro" id="IPR027417">
    <property type="entry name" value="P-loop_NTPase"/>
</dbReference>
<dbReference type="NCBIfam" id="TIGR01188">
    <property type="entry name" value="drrA"/>
    <property type="match status" value="1"/>
</dbReference>
<dbReference type="SMART" id="SM00382">
    <property type="entry name" value="AAA"/>
    <property type="match status" value="1"/>
</dbReference>
<keyword evidence="4" id="KW-0547">Nucleotide-binding</keyword>
<evidence type="ECO:0000256" key="2">
    <source>
        <dbReference type="ARBA" id="ARBA00022448"/>
    </source>
</evidence>
<dbReference type="PANTHER" id="PTHR43582:SF2">
    <property type="entry name" value="LINEARMYCIN RESISTANCE ATP-BINDING PROTEIN LNRL"/>
    <property type="match status" value="1"/>
</dbReference>
<protein>
    <submittedName>
        <fullName evidence="10">ATP-binding cassette domain-containing protein</fullName>
    </submittedName>
</protein>
<keyword evidence="5 10" id="KW-0067">ATP-binding</keyword>
<comment type="subcellular location">
    <subcellularLocation>
        <location evidence="1">Cell membrane</location>
        <topology evidence="1">Peripheral membrane protein</topology>
        <orientation evidence="1">Cytoplasmic side</orientation>
    </subcellularLocation>
</comment>
<dbReference type="SUPFAM" id="SSF52540">
    <property type="entry name" value="P-loop containing nucleoside triphosphate hydrolases"/>
    <property type="match status" value="1"/>
</dbReference>
<keyword evidence="11" id="KW-1185">Reference proteome</keyword>
<dbReference type="RefSeq" id="WP_223792153.1">
    <property type="nucleotide sequence ID" value="NZ_JAIOUQ010000013.1"/>
</dbReference>
<sequence>MLAIETNGLTKKFGKLTAVDNVNLKVDQGEIFGLLGPNGAGKSTFISMLCTILNPTSGTARVEGYDIVKRASDVRRSIGIVFQDPSIDDKLTGMENMELHADLYNVPKDVMHSRIDEVLQLVELEDRASNLVNTYSGGMRRRLEIARSLIHYPKVLFLDEPTVGLDPQSRDHIWNYIRDLKKQENITIILTTHYMEEADKLCDRIAIIDRSKIVALDTPQKLKSKIEGETIIIESSDNKLLSENVSESKLATNIMETEKELILTVENSHTALARIVELAVSVGIYIYNISIKEPDLDAAFMFFTGKEIREGGGGKELTGMAARMRGRIK</sequence>
<dbReference type="GO" id="GO:1900753">
    <property type="term" value="P:doxorubicin transport"/>
    <property type="evidence" value="ECO:0007669"/>
    <property type="project" value="InterPro"/>
</dbReference>
<dbReference type="GO" id="GO:0005886">
    <property type="term" value="C:plasma membrane"/>
    <property type="evidence" value="ECO:0007669"/>
    <property type="project" value="UniProtKB-SubCell"/>
</dbReference>
<evidence type="ECO:0000256" key="5">
    <source>
        <dbReference type="ARBA" id="ARBA00022840"/>
    </source>
</evidence>
<proteinExistence type="inferred from homology"/>
<dbReference type="Proteomes" id="UP000825933">
    <property type="component" value="Unassembled WGS sequence"/>
</dbReference>
<keyword evidence="6" id="KW-1278">Translocase</keyword>
<dbReference type="GO" id="GO:0005524">
    <property type="term" value="F:ATP binding"/>
    <property type="evidence" value="ECO:0007669"/>
    <property type="project" value="UniProtKB-KW"/>
</dbReference>
<evidence type="ECO:0000256" key="8">
    <source>
        <dbReference type="ARBA" id="ARBA00049985"/>
    </source>
</evidence>
<evidence type="ECO:0000313" key="11">
    <source>
        <dbReference type="Proteomes" id="UP000825933"/>
    </source>
</evidence>
<reference evidence="11" key="1">
    <citation type="journal article" date="2022" name="Microbiol. Resour. Announc.">
        <title>Draft Genome Sequence of a Methanogenic Archaeon from West Spitsbergen Permafrost.</title>
        <authorList>
            <person name="Trubitsyn V."/>
            <person name="Rivkina E."/>
            <person name="Shcherbakova V."/>
        </authorList>
    </citation>
    <scope>NUCLEOTIDE SEQUENCE [LARGE SCALE GENOMIC DNA]</scope>
    <source>
        <strain evidence="11">VT</strain>
    </source>
</reference>
<dbReference type="Pfam" id="PF00005">
    <property type="entry name" value="ABC_tran"/>
    <property type="match status" value="1"/>
</dbReference>
<evidence type="ECO:0000259" key="9">
    <source>
        <dbReference type="PROSITE" id="PS50893"/>
    </source>
</evidence>
<keyword evidence="7" id="KW-0472">Membrane</keyword>
<evidence type="ECO:0000256" key="4">
    <source>
        <dbReference type="ARBA" id="ARBA00022741"/>
    </source>
</evidence>
<dbReference type="InterPro" id="IPR017871">
    <property type="entry name" value="ABC_transporter-like_CS"/>
</dbReference>
<dbReference type="InterPro" id="IPR003439">
    <property type="entry name" value="ABC_transporter-like_ATP-bd"/>
</dbReference>
<evidence type="ECO:0000313" key="10">
    <source>
        <dbReference type="EMBL" id="MBZ2166613.1"/>
    </source>
</evidence>
<dbReference type="PROSITE" id="PS00211">
    <property type="entry name" value="ABC_TRANSPORTER_1"/>
    <property type="match status" value="1"/>
</dbReference>
<comment type="caution">
    <text evidence="10">The sequence shown here is derived from an EMBL/GenBank/DDBJ whole genome shotgun (WGS) entry which is preliminary data.</text>
</comment>
<accession>A0A8T5V0R9</accession>
<dbReference type="GO" id="GO:0043215">
    <property type="term" value="P:daunorubicin transport"/>
    <property type="evidence" value="ECO:0007669"/>
    <property type="project" value="InterPro"/>
</dbReference>
<keyword evidence="2" id="KW-0813">Transport</keyword>
<evidence type="ECO:0000256" key="3">
    <source>
        <dbReference type="ARBA" id="ARBA00022475"/>
    </source>
</evidence>
<dbReference type="Gene3D" id="3.40.50.300">
    <property type="entry name" value="P-loop containing nucleotide triphosphate hydrolases"/>
    <property type="match status" value="1"/>
</dbReference>
<dbReference type="AlphaFoldDB" id="A0A8T5V0R9"/>
<comment type="similarity">
    <text evidence="8">Belongs to the ABC transporter superfamily. Drug exporter-1 (DrugE1) (TC 3.A.1.105) family.</text>
</comment>
<dbReference type="InterPro" id="IPR005894">
    <property type="entry name" value="DrrA"/>
</dbReference>
<keyword evidence="3" id="KW-1003">Cell membrane</keyword>
<dbReference type="InterPro" id="IPR003593">
    <property type="entry name" value="AAA+_ATPase"/>
</dbReference>